<reference evidence="1 2" key="1">
    <citation type="journal article" date="2023" name="Nucleic Acids Res.">
        <title>The hologenome of Daphnia magna reveals possible DNA methylation and microbiome-mediated evolution of the host genome.</title>
        <authorList>
            <person name="Chaturvedi A."/>
            <person name="Li X."/>
            <person name="Dhandapani V."/>
            <person name="Marshall H."/>
            <person name="Kissane S."/>
            <person name="Cuenca-Cambronero M."/>
            <person name="Asole G."/>
            <person name="Calvet F."/>
            <person name="Ruiz-Romero M."/>
            <person name="Marangio P."/>
            <person name="Guigo R."/>
            <person name="Rago D."/>
            <person name="Mirbahai L."/>
            <person name="Eastwood N."/>
            <person name="Colbourne J.K."/>
            <person name="Zhou J."/>
            <person name="Mallon E."/>
            <person name="Orsini L."/>
        </authorList>
    </citation>
    <scope>NUCLEOTIDE SEQUENCE [LARGE SCALE GENOMIC DNA]</scope>
    <source>
        <strain evidence="1">LRV0_1</strain>
    </source>
</reference>
<proteinExistence type="predicted"/>
<gene>
    <name evidence="1" type="ORF">OUZ56_020370</name>
</gene>
<dbReference type="Proteomes" id="UP001234178">
    <property type="component" value="Unassembled WGS sequence"/>
</dbReference>
<sequence length="94" mass="10472">MDSVGDDEGTVGIDFKHADETVYLRQPGDGRERKGKFTVADLLLVPPLKRQHLERIAALVQLLRPPNDPHHALSRGCRPMESLAISFLAHETYG</sequence>
<comment type="caution">
    <text evidence="1">The sequence shown here is derived from an EMBL/GenBank/DDBJ whole genome shotgun (WGS) entry which is preliminary data.</text>
</comment>
<evidence type="ECO:0000313" key="1">
    <source>
        <dbReference type="EMBL" id="KAK4011257.1"/>
    </source>
</evidence>
<name>A0ABQ9ZEB0_9CRUS</name>
<dbReference type="EMBL" id="JAOYFB010000003">
    <property type="protein sequence ID" value="KAK4011257.1"/>
    <property type="molecule type" value="Genomic_DNA"/>
</dbReference>
<protein>
    <submittedName>
        <fullName evidence="1">Uncharacterized protein</fullName>
    </submittedName>
</protein>
<accession>A0ABQ9ZEB0</accession>
<evidence type="ECO:0000313" key="2">
    <source>
        <dbReference type="Proteomes" id="UP001234178"/>
    </source>
</evidence>
<keyword evidence="2" id="KW-1185">Reference proteome</keyword>
<organism evidence="1 2">
    <name type="scientific">Daphnia magna</name>
    <dbReference type="NCBI Taxonomy" id="35525"/>
    <lineage>
        <taxon>Eukaryota</taxon>
        <taxon>Metazoa</taxon>
        <taxon>Ecdysozoa</taxon>
        <taxon>Arthropoda</taxon>
        <taxon>Crustacea</taxon>
        <taxon>Branchiopoda</taxon>
        <taxon>Diplostraca</taxon>
        <taxon>Cladocera</taxon>
        <taxon>Anomopoda</taxon>
        <taxon>Daphniidae</taxon>
        <taxon>Daphnia</taxon>
    </lineage>
</organism>